<dbReference type="Pfam" id="PF02785">
    <property type="entry name" value="Biotin_carb_C"/>
    <property type="match status" value="1"/>
</dbReference>
<organism evidence="9 10">
    <name type="scientific">Nonomuraea solani</name>
    <dbReference type="NCBI Taxonomy" id="1144553"/>
    <lineage>
        <taxon>Bacteria</taxon>
        <taxon>Bacillati</taxon>
        <taxon>Actinomycetota</taxon>
        <taxon>Actinomycetes</taxon>
        <taxon>Streptosporangiales</taxon>
        <taxon>Streptosporangiaceae</taxon>
        <taxon>Nonomuraea</taxon>
    </lineage>
</organism>
<proteinExistence type="predicted"/>
<evidence type="ECO:0000259" key="8">
    <source>
        <dbReference type="PROSITE" id="PS50979"/>
    </source>
</evidence>
<dbReference type="Gene3D" id="3.30.470.20">
    <property type="entry name" value="ATP-grasp fold, B domain"/>
    <property type="match status" value="1"/>
</dbReference>
<dbReference type="PROSITE" id="PS50975">
    <property type="entry name" value="ATP_GRASP"/>
    <property type="match status" value="1"/>
</dbReference>
<evidence type="ECO:0000256" key="3">
    <source>
        <dbReference type="ARBA" id="ARBA00022741"/>
    </source>
</evidence>
<dbReference type="SMART" id="SM00878">
    <property type="entry name" value="Biotin_carb_C"/>
    <property type="match status" value="1"/>
</dbReference>
<keyword evidence="2" id="KW-0436">Ligase</keyword>
<dbReference type="GO" id="GO:0004075">
    <property type="term" value="F:biotin carboxylase activity"/>
    <property type="evidence" value="ECO:0007669"/>
    <property type="project" value="UniProtKB-EC"/>
</dbReference>
<keyword evidence="5" id="KW-0092">Biotin</keyword>
<dbReference type="InterPro" id="IPR005482">
    <property type="entry name" value="Biotin_COase_C"/>
</dbReference>
<evidence type="ECO:0000313" key="10">
    <source>
        <dbReference type="Proteomes" id="UP000236732"/>
    </source>
</evidence>
<evidence type="ECO:0000259" key="7">
    <source>
        <dbReference type="PROSITE" id="PS50975"/>
    </source>
</evidence>
<dbReference type="InterPro" id="IPR016185">
    <property type="entry name" value="PreATP-grasp_dom_sf"/>
</dbReference>
<evidence type="ECO:0000256" key="6">
    <source>
        <dbReference type="PROSITE-ProRule" id="PRU00409"/>
    </source>
</evidence>
<dbReference type="Pfam" id="PF00289">
    <property type="entry name" value="Biotin_carb_N"/>
    <property type="match status" value="1"/>
</dbReference>
<evidence type="ECO:0000256" key="1">
    <source>
        <dbReference type="ARBA" id="ARBA00013263"/>
    </source>
</evidence>
<sequence length="450" mass="48547">MFRSILIANRGEVAVRILRTCREMGIRAVVAYSTADRDSLAVRLADDAVCVGPPQAGRSYLSIPSLLYGAARTKAEAVHPGFGFLAEESEFATACRDAGLAFIGPAPEHLTLMGDKQAARAAMRKAGLPVLPGSPDPLTGEDDAAAQAEKIGYPVVLKALAGGGGRGIVPVHDPADLAEAFEAARSTALALFHDERVYVEKFVRDGRHIEVQVIADSHGNVIHLGERDCSVQRRHQKIIEESPAPDLPDDVRHALWEAAVTGARAIGLRNVGTFEFLVDGDRNAHFIEMNARLQVEHPVTEARTGIDIVETMIREAAGEPLALDQRDVRLDGHAIEARVNAEDPDRDWAGSAGDVGYLALPGGPGIRVDTYLVPDAVVPPHYDSLLAKIIAWAPTRDRAIRRLDRALGEFRCDGLTTNTAFLRRVLADPAFRSGTHRLGLIESLREPPGV</sequence>
<feature type="domain" description="ATP-grasp" evidence="7">
    <location>
        <begin position="120"/>
        <end position="317"/>
    </location>
</feature>
<dbReference type="SUPFAM" id="SSF56059">
    <property type="entry name" value="Glutathione synthetase ATP-binding domain-like"/>
    <property type="match status" value="1"/>
</dbReference>
<name>A0A1H6EEM8_9ACTN</name>
<gene>
    <name evidence="9" type="ORF">SAMN05444920_10976</name>
</gene>
<dbReference type="InterPro" id="IPR011764">
    <property type="entry name" value="Biotin_carboxylation_dom"/>
</dbReference>
<dbReference type="Pfam" id="PF02786">
    <property type="entry name" value="CPSase_L_D2"/>
    <property type="match status" value="1"/>
</dbReference>
<dbReference type="GO" id="GO:0005524">
    <property type="term" value="F:ATP binding"/>
    <property type="evidence" value="ECO:0007669"/>
    <property type="project" value="UniProtKB-UniRule"/>
</dbReference>
<keyword evidence="10" id="KW-1185">Reference proteome</keyword>
<keyword evidence="4 6" id="KW-0067">ATP-binding</keyword>
<dbReference type="InterPro" id="IPR050856">
    <property type="entry name" value="Biotin_carboxylase_complex"/>
</dbReference>
<evidence type="ECO:0000256" key="2">
    <source>
        <dbReference type="ARBA" id="ARBA00022598"/>
    </source>
</evidence>
<dbReference type="InterPro" id="IPR005481">
    <property type="entry name" value="BC-like_N"/>
</dbReference>
<dbReference type="InterPro" id="IPR011054">
    <property type="entry name" value="Rudment_hybrid_motif"/>
</dbReference>
<protein>
    <recommendedName>
        <fullName evidence="1">biotin carboxylase</fullName>
        <ecNumber evidence="1">6.3.4.14</ecNumber>
    </recommendedName>
</protein>
<dbReference type="EC" id="6.3.4.14" evidence="1"/>
<feature type="domain" description="Biotin carboxylation" evidence="8">
    <location>
        <begin position="1"/>
        <end position="446"/>
    </location>
</feature>
<dbReference type="PANTHER" id="PTHR18866:SF33">
    <property type="entry name" value="METHYLCROTONOYL-COA CARBOXYLASE SUBUNIT ALPHA, MITOCHONDRIAL-RELATED"/>
    <property type="match status" value="1"/>
</dbReference>
<dbReference type="SUPFAM" id="SSF52440">
    <property type="entry name" value="PreATP-grasp domain"/>
    <property type="match status" value="1"/>
</dbReference>
<dbReference type="RefSeq" id="WP_103959343.1">
    <property type="nucleotide sequence ID" value="NZ_FNVT01000009.1"/>
</dbReference>
<dbReference type="SUPFAM" id="SSF51246">
    <property type="entry name" value="Rudiment single hybrid motif"/>
    <property type="match status" value="1"/>
</dbReference>
<evidence type="ECO:0000313" key="9">
    <source>
        <dbReference type="EMBL" id="SEG95479.1"/>
    </source>
</evidence>
<dbReference type="InterPro" id="IPR011761">
    <property type="entry name" value="ATP-grasp"/>
</dbReference>
<dbReference type="OrthoDB" id="5166719at2"/>
<dbReference type="PROSITE" id="PS50979">
    <property type="entry name" value="BC"/>
    <property type="match status" value="1"/>
</dbReference>
<dbReference type="AlphaFoldDB" id="A0A1H6EEM8"/>
<dbReference type="Proteomes" id="UP000236732">
    <property type="component" value="Unassembled WGS sequence"/>
</dbReference>
<dbReference type="EMBL" id="FNVT01000009">
    <property type="protein sequence ID" value="SEG95479.1"/>
    <property type="molecule type" value="Genomic_DNA"/>
</dbReference>
<evidence type="ECO:0000256" key="4">
    <source>
        <dbReference type="ARBA" id="ARBA00022840"/>
    </source>
</evidence>
<evidence type="ECO:0000256" key="5">
    <source>
        <dbReference type="ARBA" id="ARBA00023267"/>
    </source>
</evidence>
<dbReference type="PROSITE" id="PS00867">
    <property type="entry name" value="CPSASE_2"/>
    <property type="match status" value="1"/>
</dbReference>
<dbReference type="GO" id="GO:0046872">
    <property type="term" value="F:metal ion binding"/>
    <property type="evidence" value="ECO:0007669"/>
    <property type="project" value="InterPro"/>
</dbReference>
<dbReference type="InterPro" id="IPR005479">
    <property type="entry name" value="CPAse_ATP-bd"/>
</dbReference>
<reference evidence="9 10" key="1">
    <citation type="submission" date="2016-10" db="EMBL/GenBank/DDBJ databases">
        <authorList>
            <person name="de Groot N.N."/>
        </authorList>
    </citation>
    <scope>NUCLEOTIDE SEQUENCE [LARGE SCALE GENOMIC DNA]</scope>
    <source>
        <strain evidence="9 10">CGMCC 4.7037</strain>
    </source>
</reference>
<keyword evidence="3 6" id="KW-0547">Nucleotide-binding</keyword>
<accession>A0A1H6EEM8</accession>
<dbReference type="PANTHER" id="PTHR18866">
    <property type="entry name" value="CARBOXYLASE:PYRUVATE/ACETYL-COA/PROPIONYL-COA CARBOXYLASE"/>
    <property type="match status" value="1"/>
</dbReference>